<name>A0A1K1LUH3_RUMFL</name>
<dbReference type="Pfam" id="PF01351">
    <property type="entry name" value="RNase_HII"/>
    <property type="match status" value="1"/>
</dbReference>
<dbReference type="FunFam" id="3.30.420.10:FF:000006">
    <property type="entry name" value="Ribonuclease HII"/>
    <property type="match status" value="1"/>
</dbReference>
<dbReference type="HAMAP" id="MF_00052_B">
    <property type="entry name" value="RNase_HII_B"/>
    <property type="match status" value="1"/>
</dbReference>
<dbReference type="SUPFAM" id="SSF53098">
    <property type="entry name" value="Ribonuclease H-like"/>
    <property type="match status" value="1"/>
</dbReference>
<keyword evidence="8 14" id="KW-0963">Cytoplasm</keyword>
<evidence type="ECO:0000256" key="11">
    <source>
        <dbReference type="ARBA" id="ARBA00022759"/>
    </source>
</evidence>
<organism evidence="18 19">
    <name type="scientific">Ruminococcus flavefaciens</name>
    <dbReference type="NCBI Taxonomy" id="1265"/>
    <lineage>
        <taxon>Bacteria</taxon>
        <taxon>Bacillati</taxon>
        <taxon>Bacillota</taxon>
        <taxon>Clostridia</taxon>
        <taxon>Eubacteriales</taxon>
        <taxon>Oscillospiraceae</taxon>
        <taxon>Ruminococcus</taxon>
    </lineage>
</organism>
<dbReference type="NCBIfam" id="NF000594">
    <property type="entry name" value="PRK00015.1-1"/>
    <property type="match status" value="1"/>
</dbReference>
<dbReference type="InterPro" id="IPR001352">
    <property type="entry name" value="RNase_HII/HIII"/>
</dbReference>
<evidence type="ECO:0000313" key="18">
    <source>
        <dbReference type="EMBL" id="SFW14524.1"/>
    </source>
</evidence>
<evidence type="ECO:0000256" key="7">
    <source>
        <dbReference type="ARBA" id="ARBA00019179"/>
    </source>
</evidence>
<dbReference type="InterPro" id="IPR022898">
    <property type="entry name" value="RNase_HII"/>
</dbReference>
<sequence length="205" mass="22981">MARIVLHKELFDYDTELRKKYPVICGVDEAGRGPLAGDVYAAAVILNDSVLIDYLNDSKKISEKRRELLYDEVIAKADAYCVATASVQEIDELNILQATMLAMKRAVDGLGVSPDLALVDGNRLPQLNCKSQFVIHGDAVSASIAAASILAKVSRDRYMRELDEKYPEYCFSQHKGYGTKLHYEKIAEFGISEVHRKTFLKKLYD</sequence>
<dbReference type="GO" id="GO:0003723">
    <property type="term" value="F:RNA binding"/>
    <property type="evidence" value="ECO:0007669"/>
    <property type="project" value="UniProtKB-UniRule"/>
</dbReference>
<reference evidence="19" key="1">
    <citation type="submission" date="2016-11" db="EMBL/GenBank/DDBJ databases">
        <authorList>
            <person name="Varghese N."/>
            <person name="Submissions S."/>
        </authorList>
    </citation>
    <scope>NUCLEOTIDE SEQUENCE [LARGE SCALE GENOMIC DNA]</scope>
    <source>
        <strain evidence="19">YL228</strain>
    </source>
</reference>
<keyword evidence="9 14" id="KW-0540">Nuclease</keyword>
<dbReference type="GO" id="GO:0030145">
    <property type="term" value="F:manganese ion binding"/>
    <property type="evidence" value="ECO:0007669"/>
    <property type="project" value="UniProtKB-UniRule"/>
</dbReference>
<feature type="binding site" evidence="14 15">
    <location>
        <position position="120"/>
    </location>
    <ligand>
        <name>a divalent metal cation</name>
        <dbReference type="ChEBI" id="CHEBI:60240"/>
    </ligand>
</feature>
<dbReference type="EC" id="3.1.26.4" evidence="6 14"/>
<dbReference type="InterPro" id="IPR036397">
    <property type="entry name" value="RNaseH_sf"/>
</dbReference>
<accession>A0A1K1LUH3</accession>
<evidence type="ECO:0000313" key="19">
    <source>
        <dbReference type="Proteomes" id="UP000183461"/>
    </source>
</evidence>
<evidence type="ECO:0000256" key="15">
    <source>
        <dbReference type="PROSITE-ProRule" id="PRU01319"/>
    </source>
</evidence>
<comment type="cofactor">
    <cofactor evidence="2">
        <name>Mg(2+)</name>
        <dbReference type="ChEBI" id="CHEBI:18420"/>
    </cofactor>
</comment>
<protein>
    <recommendedName>
        <fullName evidence="7 14">Ribonuclease HII</fullName>
        <shortName evidence="14">RNase HII</shortName>
        <ecNumber evidence="6 14">3.1.26.4</ecNumber>
    </recommendedName>
</protein>
<keyword evidence="10 14" id="KW-0479">Metal-binding</keyword>
<dbReference type="NCBIfam" id="NF000595">
    <property type="entry name" value="PRK00015.1-3"/>
    <property type="match status" value="1"/>
</dbReference>
<dbReference type="EMBL" id="FPIP01000001">
    <property type="protein sequence ID" value="SFW14524.1"/>
    <property type="molecule type" value="Genomic_DNA"/>
</dbReference>
<dbReference type="PROSITE" id="PS51975">
    <property type="entry name" value="RNASE_H_2"/>
    <property type="match status" value="1"/>
</dbReference>
<evidence type="ECO:0000256" key="5">
    <source>
        <dbReference type="ARBA" id="ARBA00007383"/>
    </source>
</evidence>
<gene>
    <name evidence="14" type="primary">rnhB</name>
    <name evidence="18" type="ORF">SAMN02910280_0766</name>
</gene>
<dbReference type="PANTHER" id="PTHR10954">
    <property type="entry name" value="RIBONUCLEASE H2 SUBUNIT A"/>
    <property type="match status" value="1"/>
</dbReference>
<evidence type="ECO:0000256" key="14">
    <source>
        <dbReference type="HAMAP-Rule" id="MF_00052"/>
    </source>
</evidence>
<dbReference type="InterPro" id="IPR024567">
    <property type="entry name" value="RNase_HII/HIII_dom"/>
</dbReference>
<dbReference type="GO" id="GO:0005737">
    <property type="term" value="C:cytoplasm"/>
    <property type="evidence" value="ECO:0007669"/>
    <property type="project" value="UniProtKB-SubCell"/>
</dbReference>
<feature type="binding site" evidence="14 15">
    <location>
        <position position="28"/>
    </location>
    <ligand>
        <name>a divalent metal cation</name>
        <dbReference type="ChEBI" id="CHEBI:60240"/>
    </ligand>
</feature>
<evidence type="ECO:0000256" key="16">
    <source>
        <dbReference type="RuleBase" id="RU003515"/>
    </source>
</evidence>
<dbReference type="Gene3D" id="3.30.420.10">
    <property type="entry name" value="Ribonuclease H-like superfamily/Ribonuclease H"/>
    <property type="match status" value="1"/>
</dbReference>
<evidence type="ECO:0000256" key="9">
    <source>
        <dbReference type="ARBA" id="ARBA00022722"/>
    </source>
</evidence>
<dbReference type="AlphaFoldDB" id="A0A1K1LUH3"/>
<evidence type="ECO:0000256" key="8">
    <source>
        <dbReference type="ARBA" id="ARBA00022490"/>
    </source>
</evidence>
<dbReference type="GO" id="GO:0004523">
    <property type="term" value="F:RNA-DNA hybrid ribonuclease activity"/>
    <property type="evidence" value="ECO:0007669"/>
    <property type="project" value="UniProtKB-UniRule"/>
</dbReference>
<evidence type="ECO:0000256" key="4">
    <source>
        <dbReference type="ARBA" id="ARBA00004496"/>
    </source>
</evidence>
<dbReference type="GO" id="GO:0006298">
    <property type="term" value="P:mismatch repair"/>
    <property type="evidence" value="ECO:0007669"/>
    <property type="project" value="TreeGrafter"/>
</dbReference>
<keyword evidence="11 14" id="KW-0255">Endonuclease</keyword>
<feature type="domain" description="RNase H type-2" evidence="17">
    <location>
        <begin position="22"/>
        <end position="205"/>
    </location>
</feature>
<dbReference type="InterPro" id="IPR012337">
    <property type="entry name" value="RNaseH-like_sf"/>
</dbReference>
<feature type="binding site" evidence="14 15">
    <location>
        <position position="29"/>
    </location>
    <ligand>
        <name>a divalent metal cation</name>
        <dbReference type="ChEBI" id="CHEBI:60240"/>
    </ligand>
</feature>
<proteinExistence type="inferred from homology"/>
<dbReference type="NCBIfam" id="NF000596">
    <property type="entry name" value="PRK00015.1-4"/>
    <property type="match status" value="1"/>
</dbReference>
<evidence type="ECO:0000256" key="12">
    <source>
        <dbReference type="ARBA" id="ARBA00022801"/>
    </source>
</evidence>
<dbReference type="PANTHER" id="PTHR10954:SF18">
    <property type="entry name" value="RIBONUCLEASE HII"/>
    <property type="match status" value="1"/>
</dbReference>
<comment type="subcellular location">
    <subcellularLocation>
        <location evidence="4 14">Cytoplasm</location>
    </subcellularLocation>
</comment>
<keyword evidence="13 14" id="KW-0464">Manganese</keyword>
<comment type="function">
    <text evidence="3 14 16">Endonuclease that specifically degrades the RNA of RNA-DNA hybrids.</text>
</comment>
<comment type="catalytic activity">
    <reaction evidence="1 14 15 16">
        <text>Endonucleolytic cleavage to 5'-phosphomonoester.</text>
        <dbReference type="EC" id="3.1.26.4"/>
    </reaction>
</comment>
<evidence type="ECO:0000256" key="13">
    <source>
        <dbReference type="ARBA" id="ARBA00023211"/>
    </source>
</evidence>
<evidence type="ECO:0000256" key="10">
    <source>
        <dbReference type="ARBA" id="ARBA00022723"/>
    </source>
</evidence>
<evidence type="ECO:0000256" key="1">
    <source>
        <dbReference type="ARBA" id="ARBA00000077"/>
    </source>
</evidence>
<comment type="cofactor">
    <cofactor evidence="14 15">
        <name>Mn(2+)</name>
        <dbReference type="ChEBI" id="CHEBI:29035"/>
    </cofactor>
    <cofactor evidence="14 15">
        <name>Mg(2+)</name>
        <dbReference type="ChEBI" id="CHEBI:18420"/>
    </cofactor>
    <text evidence="14 15">Manganese or magnesium. Binds 1 divalent metal ion per monomer in the absence of substrate. May bind a second metal ion after substrate binding.</text>
</comment>
<dbReference type="CDD" id="cd07182">
    <property type="entry name" value="RNase_HII_bacteria_HII_like"/>
    <property type="match status" value="1"/>
</dbReference>
<comment type="similarity">
    <text evidence="5 14 16">Belongs to the RNase HII family.</text>
</comment>
<dbReference type="GO" id="GO:0032299">
    <property type="term" value="C:ribonuclease H2 complex"/>
    <property type="evidence" value="ECO:0007669"/>
    <property type="project" value="TreeGrafter"/>
</dbReference>
<evidence type="ECO:0000259" key="17">
    <source>
        <dbReference type="PROSITE" id="PS51975"/>
    </source>
</evidence>
<dbReference type="RefSeq" id="WP_072299149.1">
    <property type="nucleotide sequence ID" value="NZ_FPIP01000001.1"/>
</dbReference>
<evidence type="ECO:0000256" key="2">
    <source>
        <dbReference type="ARBA" id="ARBA00001946"/>
    </source>
</evidence>
<dbReference type="GO" id="GO:0043137">
    <property type="term" value="P:DNA replication, removal of RNA primer"/>
    <property type="evidence" value="ECO:0007669"/>
    <property type="project" value="TreeGrafter"/>
</dbReference>
<evidence type="ECO:0000256" key="6">
    <source>
        <dbReference type="ARBA" id="ARBA00012180"/>
    </source>
</evidence>
<keyword evidence="12 14" id="KW-0378">Hydrolase</keyword>
<dbReference type="Proteomes" id="UP000183461">
    <property type="component" value="Unassembled WGS sequence"/>
</dbReference>
<evidence type="ECO:0000256" key="3">
    <source>
        <dbReference type="ARBA" id="ARBA00004065"/>
    </source>
</evidence>